<dbReference type="SUPFAM" id="SSF47459">
    <property type="entry name" value="HLH, helix-loop-helix DNA-binding domain"/>
    <property type="match status" value="1"/>
</dbReference>
<feature type="domain" description="BHLH" evidence="6">
    <location>
        <begin position="168"/>
        <end position="217"/>
    </location>
</feature>
<keyword evidence="8" id="KW-1185">Reference proteome</keyword>
<dbReference type="PANTHER" id="PTHR45959:SF8">
    <property type="entry name" value="PROTEIN, PUTATIVE-RELATED"/>
    <property type="match status" value="1"/>
</dbReference>
<evidence type="ECO:0000313" key="8">
    <source>
        <dbReference type="Proteomes" id="UP001497480"/>
    </source>
</evidence>
<reference evidence="7 8" key="1">
    <citation type="submission" date="2024-03" db="EMBL/GenBank/DDBJ databases">
        <authorList>
            <person name="Martinez-Hernandez J."/>
        </authorList>
    </citation>
    <scope>NUCLEOTIDE SEQUENCE [LARGE SCALE GENOMIC DNA]</scope>
</reference>
<evidence type="ECO:0000256" key="5">
    <source>
        <dbReference type="SAM" id="Coils"/>
    </source>
</evidence>
<keyword evidence="3" id="KW-0804">Transcription</keyword>
<dbReference type="Proteomes" id="UP001497480">
    <property type="component" value="Unassembled WGS sequence"/>
</dbReference>
<dbReference type="GO" id="GO:0005634">
    <property type="term" value="C:nucleus"/>
    <property type="evidence" value="ECO:0007669"/>
    <property type="project" value="UniProtKB-SubCell"/>
</dbReference>
<dbReference type="Gene3D" id="4.10.280.10">
    <property type="entry name" value="Helix-loop-helix DNA-binding domain"/>
    <property type="match status" value="1"/>
</dbReference>
<keyword evidence="2" id="KW-0805">Transcription regulation</keyword>
<proteinExistence type="predicted"/>
<keyword evidence="4" id="KW-0539">Nucleus</keyword>
<dbReference type="InterPro" id="IPR052610">
    <property type="entry name" value="bHLH_transcription_regulator"/>
</dbReference>
<comment type="caution">
    <text evidence="7">The sequence shown here is derived from an EMBL/GenBank/DDBJ whole genome shotgun (WGS) entry which is preliminary data.</text>
</comment>
<feature type="coiled-coil region" evidence="5">
    <location>
        <begin position="207"/>
        <end position="234"/>
    </location>
</feature>
<dbReference type="PROSITE" id="PS50888">
    <property type="entry name" value="BHLH"/>
    <property type="match status" value="1"/>
</dbReference>
<dbReference type="SMART" id="SM00353">
    <property type="entry name" value="HLH"/>
    <property type="match status" value="1"/>
</dbReference>
<dbReference type="PANTHER" id="PTHR45959">
    <property type="entry name" value="BHLH TRANSCRIPTION FACTOR"/>
    <property type="match status" value="1"/>
</dbReference>
<comment type="subcellular location">
    <subcellularLocation>
        <location evidence="1">Nucleus</location>
    </subcellularLocation>
</comment>
<evidence type="ECO:0000313" key="7">
    <source>
        <dbReference type="EMBL" id="CAL0332340.1"/>
    </source>
</evidence>
<name>A0AAV1YEU5_LUPLU</name>
<dbReference type="AlphaFoldDB" id="A0AAV1YEU5"/>
<protein>
    <recommendedName>
        <fullName evidence="6">BHLH domain-containing protein</fullName>
    </recommendedName>
</protein>
<dbReference type="EMBL" id="CAXHTB010000024">
    <property type="protein sequence ID" value="CAL0332340.1"/>
    <property type="molecule type" value="Genomic_DNA"/>
</dbReference>
<dbReference type="GO" id="GO:0046983">
    <property type="term" value="F:protein dimerization activity"/>
    <property type="evidence" value="ECO:0007669"/>
    <property type="project" value="InterPro"/>
</dbReference>
<evidence type="ECO:0000256" key="2">
    <source>
        <dbReference type="ARBA" id="ARBA00023015"/>
    </source>
</evidence>
<evidence type="ECO:0000256" key="1">
    <source>
        <dbReference type="ARBA" id="ARBA00004123"/>
    </source>
</evidence>
<sequence length="365" mass="41341">MEQSWEEWPLHMLMEMGQDDDFLGQCYNDELFIRDILHDPPFSPESETQYLHNPYNSDIVPQNNSTTTITTTVADDTAADETIGLDKSENRPQNSSTPKSYILSFDNSTIIPATQEPPVDDGKIMGICSSKTNNSPLSTRKRTIENKNIETNPKANNYQGGKKNRSDSKTMDHIIAERKRRQELTEKFIALSATIPDLKKTDKVSILHEAINHVKQLQERVSELQKLNNKGINESIIFLNKIEMFGDENGTSSETSSDDCSRPIIELLPDVEARVFGNEVLIEIHCEKENGIDHDILKQLENFHLCVTGSSVLPFGNSTIGITIIAQMCEEYKMTVNDLVKNLRQVLLKNIPCNTDPFYSTLRYL</sequence>
<evidence type="ECO:0000256" key="4">
    <source>
        <dbReference type="ARBA" id="ARBA00023242"/>
    </source>
</evidence>
<dbReference type="InterPro" id="IPR036638">
    <property type="entry name" value="HLH_DNA-bd_sf"/>
</dbReference>
<accession>A0AAV1YEU5</accession>
<evidence type="ECO:0000259" key="6">
    <source>
        <dbReference type="PROSITE" id="PS50888"/>
    </source>
</evidence>
<organism evidence="7 8">
    <name type="scientific">Lupinus luteus</name>
    <name type="common">European yellow lupine</name>
    <dbReference type="NCBI Taxonomy" id="3873"/>
    <lineage>
        <taxon>Eukaryota</taxon>
        <taxon>Viridiplantae</taxon>
        <taxon>Streptophyta</taxon>
        <taxon>Embryophyta</taxon>
        <taxon>Tracheophyta</taxon>
        <taxon>Spermatophyta</taxon>
        <taxon>Magnoliopsida</taxon>
        <taxon>eudicotyledons</taxon>
        <taxon>Gunneridae</taxon>
        <taxon>Pentapetalae</taxon>
        <taxon>rosids</taxon>
        <taxon>fabids</taxon>
        <taxon>Fabales</taxon>
        <taxon>Fabaceae</taxon>
        <taxon>Papilionoideae</taxon>
        <taxon>50 kb inversion clade</taxon>
        <taxon>genistoids sensu lato</taxon>
        <taxon>core genistoids</taxon>
        <taxon>Genisteae</taxon>
        <taxon>Lupinus</taxon>
    </lineage>
</organism>
<evidence type="ECO:0000256" key="3">
    <source>
        <dbReference type="ARBA" id="ARBA00023163"/>
    </source>
</evidence>
<gene>
    <name evidence="7" type="ORF">LLUT_LOCUS33400</name>
</gene>
<dbReference type="Pfam" id="PF00010">
    <property type="entry name" value="HLH"/>
    <property type="match status" value="1"/>
</dbReference>
<dbReference type="InterPro" id="IPR011598">
    <property type="entry name" value="bHLH_dom"/>
</dbReference>
<keyword evidence="5" id="KW-0175">Coiled coil</keyword>